<dbReference type="Proteomes" id="UP000756530">
    <property type="component" value="Unassembled WGS sequence"/>
</dbReference>
<keyword evidence="2" id="KW-1185">Reference proteome</keyword>
<evidence type="ECO:0000313" key="2">
    <source>
        <dbReference type="Proteomes" id="UP000756530"/>
    </source>
</evidence>
<protein>
    <submittedName>
        <fullName evidence="1">Glycosyltransferase family 2 protein</fullName>
    </submittedName>
</protein>
<evidence type="ECO:0000313" key="1">
    <source>
        <dbReference type="EMBL" id="MBV7377708.1"/>
    </source>
</evidence>
<proteinExistence type="predicted"/>
<dbReference type="Pfam" id="PF13704">
    <property type="entry name" value="Glyco_tranf_2_4"/>
    <property type="match status" value="1"/>
</dbReference>
<gene>
    <name evidence="1" type="ORF">KJP28_02140</name>
</gene>
<name>A0ABS6SXL9_9RHOB</name>
<dbReference type="EMBL" id="JAHUZE010000001">
    <property type="protein sequence ID" value="MBV7377708.1"/>
    <property type="molecule type" value="Genomic_DNA"/>
</dbReference>
<organism evidence="1 2">
    <name type="scientific">Maritimibacter dapengensis</name>
    <dbReference type="NCBI Taxonomy" id="2836868"/>
    <lineage>
        <taxon>Bacteria</taxon>
        <taxon>Pseudomonadati</taxon>
        <taxon>Pseudomonadota</taxon>
        <taxon>Alphaproteobacteria</taxon>
        <taxon>Rhodobacterales</taxon>
        <taxon>Roseobacteraceae</taxon>
        <taxon>Maritimibacter</taxon>
    </lineage>
</organism>
<comment type="caution">
    <text evidence="1">The sequence shown here is derived from an EMBL/GenBank/DDBJ whole genome shotgun (WGS) entry which is preliminary data.</text>
</comment>
<reference evidence="1 2" key="1">
    <citation type="submission" date="2021-05" db="EMBL/GenBank/DDBJ databases">
        <title>Culturable bacteria isolated from Daya Bay.</title>
        <authorList>
            <person name="Zheng W."/>
            <person name="Yu S."/>
            <person name="Huang Y."/>
        </authorList>
    </citation>
    <scope>NUCLEOTIDE SEQUENCE [LARGE SCALE GENOMIC DNA]</scope>
    <source>
        <strain evidence="1 2">DP4N28-5</strain>
    </source>
</reference>
<sequence length="349" mass="39014">MSWGIVATVDEPAPLIIAFAGWHLAQGASEIHLYFDRPNPEAEAVVASLPGVHVTTCDPAYWQRAHGGNRRNRQTGRQIQNAEHARARSAVTWLLHSDADEFVTDGAQIGAAIRDVDPETHVIRLRVMERAERRDTMSAHIFDGVFRRRDWDYWKHGERYFGRWAKFLGYGLSGHLVGKVMLRAGPRFRHDIHDARDVPGGTVLESEVKLDDALLHFDGLTRRHYVMKMLRRVDQAHFMNPQGPDGSFRHRQIMFLKANAEAPQRVAMFYDGVKKLGPNQIDALNALGLLSETPFDPRPALQGLGIDVDLSPAAFDRALASREPEVMARYATLFAGLDETGAGSDPTPA</sequence>
<accession>A0ABS6SXL9</accession>
<dbReference type="RefSeq" id="WP_218390581.1">
    <property type="nucleotide sequence ID" value="NZ_JAHUZE010000001.1"/>
</dbReference>